<dbReference type="OrthoDB" id="4935162at2"/>
<dbReference type="InterPro" id="IPR003018">
    <property type="entry name" value="GAF"/>
</dbReference>
<dbReference type="InterPro" id="IPR036388">
    <property type="entry name" value="WH-like_DNA-bd_sf"/>
</dbReference>
<dbReference type="InterPro" id="IPR011006">
    <property type="entry name" value="CheY-like_superfamily"/>
</dbReference>
<comment type="caution">
    <text evidence="6">The sequence shown here is derived from an EMBL/GenBank/DDBJ whole genome shotgun (WGS) entry which is preliminary data.</text>
</comment>
<dbReference type="Gene3D" id="3.30.450.40">
    <property type="match status" value="1"/>
</dbReference>
<keyword evidence="1" id="KW-0808">Transferase</keyword>
<name>A0A502CXZ0_9MICO</name>
<dbReference type="SUPFAM" id="SSF52172">
    <property type="entry name" value="CheY-like"/>
    <property type="match status" value="1"/>
</dbReference>
<protein>
    <submittedName>
        <fullName evidence="6">ANTAR domain-containing protein</fullName>
    </submittedName>
</protein>
<keyword evidence="2" id="KW-0418">Kinase</keyword>
<keyword evidence="7" id="KW-1185">Reference proteome</keyword>
<dbReference type="RefSeq" id="WP_140738137.1">
    <property type="nucleotide sequence ID" value="NZ_RCZM01000002.1"/>
</dbReference>
<evidence type="ECO:0000256" key="2">
    <source>
        <dbReference type="ARBA" id="ARBA00022777"/>
    </source>
</evidence>
<keyword evidence="3" id="KW-0805">Transcription regulation</keyword>
<keyword evidence="4" id="KW-0804">Transcription</keyword>
<dbReference type="AlphaFoldDB" id="A0A502CXZ0"/>
<feature type="domain" description="ANTAR" evidence="5">
    <location>
        <begin position="167"/>
        <end position="228"/>
    </location>
</feature>
<evidence type="ECO:0000313" key="6">
    <source>
        <dbReference type="EMBL" id="TPG18137.1"/>
    </source>
</evidence>
<organism evidence="6 7">
    <name type="scientific">Pedococcus bigeumensis</name>
    <dbReference type="NCBI Taxonomy" id="433644"/>
    <lineage>
        <taxon>Bacteria</taxon>
        <taxon>Bacillati</taxon>
        <taxon>Actinomycetota</taxon>
        <taxon>Actinomycetes</taxon>
        <taxon>Micrococcales</taxon>
        <taxon>Intrasporangiaceae</taxon>
        <taxon>Pedococcus</taxon>
    </lineage>
</organism>
<proteinExistence type="predicted"/>
<dbReference type="GO" id="GO:0003723">
    <property type="term" value="F:RNA binding"/>
    <property type="evidence" value="ECO:0007669"/>
    <property type="project" value="InterPro"/>
</dbReference>
<dbReference type="InterPro" id="IPR005561">
    <property type="entry name" value="ANTAR"/>
</dbReference>
<dbReference type="InterPro" id="IPR029016">
    <property type="entry name" value="GAF-like_dom_sf"/>
</dbReference>
<evidence type="ECO:0000313" key="7">
    <source>
        <dbReference type="Proteomes" id="UP000317722"/>
    </source>
</evidence>
<evidence type="ECO:0000259" key="5">
    <source>
        <dbReference type="PROSITE" id="PS50921"/>
    </source>
</evidence>
<dbReference type="PIRSF" id="PIRSF036625">
    <property type="entry name" value="GAF_ANTAR"/>
    <property type="match status" value="1"/>
</dbReference>
<dbReference type="Gene3D" id="1.10.10.10">
    <property type="entry name" value="Winged helix-like DNA-binding domain superfamily/Winged helix DNA-binding domain"/>
    <property type="match status" value="1"/>
</dbReference>
<reference evidence="6 7" key="1">
    <citation type="journal article" date="2019" name="Environ. Microbiol.">
        <title>Species interactions and distinct microbial communities in high Arctic permafrost affected cryosols are associated with the CH4 and CO2 gas fluxes.</title>
        <authorList>
            <person name="Altshuler I."/>
            <person name="Hamel J."/>
            <person name="Turney S."/>
            <person name="Magnuson E."/>
            <person name="Levesque R."/>
            <person name="Greer C."/>
            <person name="Whyte L.G."/>
        </authorList>
    </citation>
    <scope>NUCLEOTIDE SEQUENCE [LARGE SCALE GENOMIC DNA]</scope>
    <source>
        <strain evidence="6 7">S9.3A</strain>
    </source>
</reference>
<accession>A0A502CXZ0</accession>
<evidence type="ECO:0000256" key="1">
    <source>
        <dbReference type="ARBA" id="ARBA00022679"/>
    </source>
</evidence>
<dbReference type="Pfam" id="PF03861">
    <property type="entry name" value="ANTAR"/>
    <property type="match status" value="1"/>
</dbReference>
<sequence>MIAADQLAEVFVEVADTLVDDFDVIEFLETLTKHTADVSSTASAGLLLADAHGQLQYMAASAESVKLLELFQLQYQEGPCLDCFRTGTAVINTDLHEAAGRWPLFAPRAVEAGFQSVHAFPLRHRQRVIGALNMFSTNTGLLEPGDVRILQSLADIATIGLLQERSIRSGEVLTEQLQGALNSRITIEQAKGVLARTHGVDVNAAFELMRHYARRHHYRLTDIAQAIVTDPTSHPDLTTQGTPQVPSP</sequence>
<evidence type="ECO:0000256" key="3">
    <source>
        <dbReference type="ARBA" id="ARBA00023015"/>
    </source>
</evidence>
<dbReference type="PROSITE" id="PS50921">
    <property type="entry name" value="ANTAR"/>
    <property type="match status" value="1"/>
</dbReference>
<dbReference type="InterPro" id="IPR012074">
    <property type="entry name" value="GAF_ANTAR"/>
</dbReference>
<dbReference type="EMBL" id="RCZM01000002">
    <property type="protein sequence ID" value="TPG18137.1"/>
    <property type="molecule type" value="Genomic_DNA"/>
</dbReference>
<gene>
    <name evidence="6" type="ORF">EAH86_06975</name>
</gene>
<dbReference type="Proteomes" id="UP000317722">
    <property type="component" value="Unassembled WGS sequence"/>
</dbReference>
<dbReference type="SMART" id="SM01012">
    <property type="entry name" value="ANTAR"/>
    <property type="match status" value="1"/>
</dbReference>
<evidence type="ECO:0000256" key="4">
    <source>
        <dbReference type="ARBA" id="ARBA00023163"/>
    </source>
</evidence>
<dbReference type="Pfam" id="PF13185">
    <property type="entry name" value="GAF_2"/>
    <property type="match status" value="1"/>
</dbReference>
<dbReference type="GO" id="GO:0016301">
    <property type="term" value="F:kinase activity"/>
    <property type="evidence" value="ECO:0007669"/>
    <property type="project" value="UniProtKB-KW"/>
</dbReference>
<dbReference type="SUPFAM" id="SSF55781">
    <property type="entry name" value="GAF domain-like"/>
    <property type="match status" value="1"/>
</dbReference>